<keyword evidence="2" id="KW-1185">Reference proteome</keyword>
<dbReference type="eggNOG" id="COG0027">
    <property type="taxonomic scope" value="Bacteria"/>
</dbReference>
<proteinExistence type="predicted"/>
<evidence type="ECO:0000313" key="2">
    <source>
        <dbReference type="Proteomes" id="UP000010483"/>
    </source>
</evidence>
<organism evidence="1 2">
    <name type="scientific">Cyanobacterium stanieri (strain ATCC 29140 / PCC 7202)</name>
    <dbReference type="NCBI Taxonomy" id="292563"/>
    <lineage>
        <taxon>Bacteria</taxon>
        <taxon>Bacillati</taxon>
        <taxon>Cyanobacteriota</taxon>
        <taxon>Cyanophyceae</taxon>
        <taxon>Oscillatoriophycideae</taxon>
        <taxon>Chroococcales</taxon>
        <taxon>Geminocystaceae</taxon>
        <taxon>Cyanobacterium</taxon>
    </lineage>
</organism>
<dbReference type="HOGENOM" id="CLU_1184088_0_0_3"/>
<name>K9YIG5_CYASC</name>
<dbReference type="AlphaFoldDB" id="K9YIG5"/>
<dbReference type="STRING" id="292563.Cyast_0764"/>
<dbReference type="PATRIC" id="fig|292563.3.peg.802"/>
<dbReference type="KEGG" id="csn:Cyast_0764"/>
<protein>
    <submittedName>
        <fullName evidence="1">Uncharacterized protein</fullName>
    </submittedName>
</protein>
<dbReference type="Proteomes" id="UP000010483">
    <property type="component" value="Chromosome"/>
</dbReference>
<reference evidence="2" key="1">
    <citation type="journal article" date="2013" name="Proc. Natl. Acad. Sci. U.S.A.">
        <title>Improving the coverage of the cyanobacterial phylum using diversity-driven genome sequencing.</title>
        <authorList>
            <person name="Shih P.M."/>
            <person name="Wu D."/>
            <person name="Latifi A."/>
            <person name="Axen S.D."/>
            <person name="Fewer D.P."/>
            <person name="Talla E."/>
            <person name="Calteau A."/>
            <person name="Cai F."/>
            <person name="Tandeau de Marsac N."/>
            <person name="Rippka R."/>
            <person name="Herdman M."/>
            <person name="Sivonen K."/>
            <person name="Coursin T."/>
            <person name="Laurent T."/>
            <person name="Goodwin L."/>
            <person name="Nolan M."/>
            <person name="Davenport K.W."/>
            <person name="Han C.S."/>
            <person name="Rubin E.M."/>
            <person name="Eisen J.A."/>
            <person name="Woyke T."/>
            <person name="Gugger M."/>
            <person name="Kerfeld C.A."/>
        </authorList>
    </citation>
    <scope>NUCLEOTIDE SEQUENCE [LARGE SCALE GENOMIC DNA]</scope>
    <source>
        <strain evidence="2">ATCC 29140 / PCC 7202</strain>
    </source>
</reference>
<sequence length="238" mass="27142">MSKVIIIVNAQVEQGKIAPSAPIAQKMATALTKGIMTTAPSTEIKIMGAADLWSKSITLANPSRELIYCPLTIKLPEWFNFKAYNVYKACYEVEKRRKWVEQNFNYRTSTEHLWLGDLWLPIICTTKGLVYGEVIGEGEIPNSYQQPYDLSDNLRQPLYRLAHDLLESIEATPAVYLMQFRMVDEGIIFDRLWPFPATPAIASINIQQPDLYTCHWHCLSNHPFTDIKIPPSPELVLN</sequence>
<accession>K9YIG5</accession>
<dbReference type="EMBL" id="CP003940">
    <property type="protein sequence ID" value="AFZ46736.1"/>
    <property type="molecule type" value="Genomic_DNA"/>
</dbReference>
<evidence type="ECO:0000313" key="1">
    <source>
        <dbReference type="EMBL" id="AFZ46736.1"/>
    </source>
</evidence>
<dbReference type="BioCyc" id="CSTA292563:G1353-768-MONOMER"/>
<gene>
    <name evidence="1" type="ordered locus">Cyast_0764</name>
</gene>